<feature type="domain" description="CUE" evidence="2">
    <location>
        <begin position="486"/>
        <end position="529"/>
    </location>
</feature>
<dbReference type="Gene3D" id="1.10.8.10">
    <property type="entry name" value="DNA helicase RuvA subunit, C-terminal domain"/>
    <property type="match status" value="1"/>
</dbReference>
<keyword evidence="5" id="KW-1185">Reference proteome</keyword>
<evidence type="ECO:0000259" key="3">
    <source>
        <dbReference type="PROSITE" id="PS51205"/>
    </source>
</evidence>
<dbReference type="HOGENOM" id="CLU_007625_3_3_1"/>
<feature type="region of interest" description="Disordered" evidence="1">
    <location>
        <begin position="352"/>
        <end position="382"/>
    </location>
</feature>
<dbReference type="SUPFAM" id="SSF46934">
    <property type="entry name" value="UBA-like"/>
    <property type="match status" value="1"/>
</dbReference>
<proteinExistence type="predicted"/>
<dbReference type="GO" id="GO:0030139">
    <property type="term" value="C:endocytic vesicle"/>
    <property type="evidence" value="ECO:0007669"/>
    <property type="project" value="TreeGrafter"/>
</dbReference>
<dbReference type="PROSITE" id="PS51205">
    <property type="entry name" value="VPS9"/>
    <property type="match status" value="1"/>
</dbReference>
<evidence type="ECO:0000313" key="5">
    <source>
        <dbReference type="Proteomes" id="UP000054549"/>
    </source>
</evidence>
<evidence type="ECO:0000259" key="2">
    <source>
        <dbReference type="PROSITE" id="PS51140"/>
    </source>
</evidence>
<dbReference type="SMART" id="SM00167">
    <property type="entry name" value="VPS9"/>
    <property type="match status" value="1"/>
</dbReference>
<dbReference type="InterPro" id="IPR003123">
    <property type="entry name" value="VPS9"/>
</dbReference>
<dbReference type="OrthoDB" id="300289at2759"/>
<dbReference type="InterPro" id="IPR041545">
    <property type="entry name" value="DUF5601"/>
</dbReference>
<dbReference type="InterPro" id="IPR045046">
    <property type="entry name" value="Vps9-like"/>
</dbReference>
<name>A0A0C2XJH7_AMAMK</name>
<organism evidence="4 5">
    <name type="scientific">Amanita muscaria (strain Koide BX008)</name>
    <dbReference type="NCBI Taxonomy" id="946122"/>
    <lineage>
        <taxon>Eukaryota</taxon>
        <taxon>Fungi</taxon>
        <taxon>Dikarya</taxon>
        <taxon>Basidiomycota</taxon>
        <taxon>Agaricomycotina</taxon>
        <taxon>Agaricomycetes</taxon>
        <taxon>Agaricomycetidae</taxon>
        <taxon>Agaricales</taxon>
        <taxon>Pluteineae</taxon>
        <taxon>Amanitaceae</taxon>
        <taxon>Amanita</taxon>
    </lineage>
</organism>
<sequence length="531" mass="57852">MRTCEVWKNASDAEFDSATEGMEKLVMNRLYDFTFAPQAAHAVPPKQYNPDDLERDRVLAQRISLFGWIEESHLDIPLDEGSQGFVMFAQQELLKINHYKAPRDKLICILNSCKVIFGLIRHLKKEEGADSFLPILIYVLLKANPPHLMSNVEFINRFRNPAKIQGEVGYYLSSLIGAISFIETMDHTSLSNITKEEFENNVEAAIQALPVSNPQSPIISRQEAPAYIAAELEKPAPSPPHAGEESAQPLALSTPALVNSIGEDARRLLQKTGDTISKPLTAISRIFSEALDEAENKLAYLPGPFAPFELGRERREGGDGQPPPQQGPHPQTPSTSTGAPLIQTPYKARVRKVPLSHMPSPNTTTYSPSPGTMAGLSLEDTPSRGITPWQAYTPPQSAGSHQQIHSPAPRGYPHPEQYMYQQVQSAPPLPPRNQPQFQGPVADGAGLQFSGLSPRGPPGTAGTTGPSTVSPLPYVPRTPISPALDVSGVHKETLRQIFPVTDVEVIDLVLETNGGDLGKSIESLLELSSGQ</sequence>
<feature type="compositionally biased region" description="Low complexity" evidence="1">
    <location>
        <begin position="359"/>
        <end position="372"/>
    </location>
</feature>
<reference evidence="4 5" key="1">
    <citation type="submission" date="2014-04" db="EMBL/GenBank/DDBJ databases">
        <title>Evolutionary Origins and Diversification of the Mycorrhizal Mutualists.</title>
        <authorList>
            <consortium name="DOE Joint Genome Institute"/>
            <consortium name="Mycorrhizal Genomics Consortium"/>
            <person name="Kohler A."/>
            <person name="Kuo A."/>
            <person name="Nagy L.G."/>
            <person name="Floudas D."/>
            <person name="Copeland A."/>
            <person name="Barry K.W."/>
            <person name="Cichocki N."/>
            <person name="Veneault-Fourrey C."/>
            <person name="LaButti K."/>
            <person name="Lindquist E.A."/>
            <person name="Lipzen A."/>
            <person name="Lundell T."/>
            <person name="Morin E."/>
            <person name="Murat C."/>
            <person name="Riley R."/>
            <person name="Ohm R."/>
            <person name="Sun H."/>
            <person name="Tunlid A."/>
            <person name="Henrissat B."/>
            <person name="Grigoriev I.V."/>
            <person name="Hibbett D.S."/>
            <person name="Martin F."/>
        </authorList>
    </citation>
    <scope>NUCLEOTIDE SEQUENCE [LARGE SCALE GENOMIC DNA]</scope>
    <source>
        <strain evidence="4 5">Koide BX008</strain>
    </source>
</reference>
<feature type="compositionally biased region" description="Pro residues" evidence="1">
    <location>
        <begin position="321"/>
        <end position="331"/>
    </location>
</feature>
<gene>
    <name evidence="4" type="ORF">M378DRAFT_157476</name>
</gene>
<dbReference type="GO" id="GO:0016192">
    <property type="term" value="P:vesicle-mediated transport"/>
    <property type="evidence" value="ECO:0007669"/>
    <property type="project" value="InterPro"/>
</dbReference>
<feature type="region of interest" description="Disordered" evidence="1">
    <location>
        <begin position="305"/>
        <end position="340"/>
    </location>
</feature>
<dbReference type="GO" id="GO:0005085">
    <property type="term" value="F:guanyl-nucleotide exchange factor activity"/>
    <property type="evidence" value="ECO:0007669"/>
    <property type="project" value="InterPro"/>
</dbReference>
<dbReference type="PANTHER" id="PTHR23101:SF25">
    <property type="entry name" value="GTPASE-ACTIVATING PROTEIN AND VPS9 DOMAIN-CONTAINING PROTEIN 1"/>
    <property type="match status" value="1"/>
</dbReference>
<evidence type="ECO:0008006" key="6">
    <source>
        <dbReference type="Google" id="ProtNLM"/>
    </source>
</evidence>
<dbReference type="GO" id="GO:0005829">
    <property type="term" value="C:cytosol"/>
    <property type="evidence" value="ECO:0007669"/>
    <property type="project" value="TreeGrafter"/>
</dbReference>
<dbReference type="Pfam" id="PF02845">
    <property type="entry name" value="CUE"/>
    <property type="match status" value="1"/>
</dbReference>
<dbReference type="PROSITE" id="PS51140">
    <property type="entry name" value="CUE"/>
    <property type="match status" value="1"/>
</dbReference>
<dbReference type="InterPro" id="IPR003892">
    <property type="entry name" value="CUE"/>
</dbReference>
<dbReference type="InParanoid" id="A0A0C2XJH7"/>
<feature type="region of interest" description="Disordered" evidence="1">
    <location>
        <begin position="450"/>
        <end position="470"/>
    </location>
</feature>
<dbReference type="Pfam" id="PF18151">
    <property type="entry name" value="DUF5601"/>
    <property type="match status" value="1"/>
</dbReference>
<dbReference type="SUPFAM" id="SSF109993">
    <property type="entry name" value="VPS9 domain"/>
    <property type="match status" value="1"/>
</dbReference>
<dbReference type="Gene3D" id="1.10.246.120">
    <property type="match status" value="1"/>
</dbReference>
<dbReference type="InterPro" id="IPR037191">
    <property type="entry name" value="VPS9_dom_sf"/>
</dbReference>
<accession>A0A0C2XJH7</accession>
<dbReference type="Pfam" id="PF02204">
    <property type="entry name" value="VPS9"/>
    <property type="match status" value="1"/>
</dbReference>
<dbReference type="CDD" id="cd14279">
    <property type="entry name" value="CUE"/>
    <property type="match status" value="1"/>
</dbReference>
<dbReference type="Proteomes" id="UP000054549">
    <property type="component" value="Unassembled WGS sequence"/>
</dbReference>
<dbReference type="GO" id="GO:0031267">
    <property type="term" value="F:small GTPase binding"/>
    <property type="evidence" value="ECO:0007669"/>
    <property type="project" value="TreeGrafter"/>
</dbReference>
<protein>
    <recommendedName>
        <fullName evidence="6">VPS9 domain-containing protein</fullName>
    </recommendedName>
</protein>
<dbReference type="GO" id="GO:0043130">
    <property type="term" value="F:ubiquitin binding"/>
    <property type="evidence" value="ECO:0007669"/>
    <property type="project" value="InterPro"/>
</dbReference>
<dbReference type="InterPro" id="IPR009060">
    <property type="entry name" value="UBA-like_sf"/>
</dbReference>
<dbReference type="STRING" id="946122.A0A0C2XJH7"/>
<feature type="compositionally biased region" description="Low complexity" evidence="1">
    <location>
        <begin position="458"/>
        <end position="470"/>
    </location>
</feature>
<dbReference type="Gene3D" id="1.20.1050.80">
    <property type="entry name" value="VPS9 domain"/>
    <property type="match status" value="1"/>
</dbReference>
<dbReference type="PANTHER" id="PTHR23101">
    <property type="entry name" value="RAB GDP/GTP EXCHANGE FACTOR"/>
    <property type="match status" value="1"/>
</dbReference>
<evidence type="ECO:0000313" key="4">
    <source>
        <dbReference type="EMBL" id="KIL69228.1"/>
    </source>
</evidence>
<dbReference type="AlphaFoldDB" id="A0A0C2XJH7"/>
<evidence type="ECO:0000256" key="1">
    <source>
        <dbReference type="SAM" id="MobiDB-lite"/>
    </source>
</evidence>
<feature type="domain" description="VPS9" evidence="3">
    <location>
        <begin position="53"/>
        <end position="191"/>
    </location>
</feature>
<dbReference type="EMBL" id="KN818226">
    <property type="protein sequence ID" value="KIL69228.1"/>
    <property type="molecule type" value="Genomic_DNA"/>
</dbReference>